<dbReference type="Proteomes" id="UP001550850">
    <property type="component" value="Unassembled WGS sequence"/>
</dbReference>
<gene>
    <name evidence="7" type="ORF">AB0E65_24210</name>
</gene>
<comment type="subcellular location">
    <subcellularLocation>
        <location evidence="1">Membrane</location>
        <topology evidence="1">Multi-pass membrane protein</topology>
    </subcellularLocation>
</comment>
<comment type="caution">
    <text evidence="7">The sequence shown here is derived from an EMBL/GenBank/DDBJ whole genome shotgun (WGS) entry which is preliminary data.</text>
</comment>
<feature type="transmembrane region" description="Helical" evidence="5">
    <location>
        <begin position="46"/>
        <end position="73"/>
    </location>
</feature>
<dbReference type="InterPro" id="IPR013525">
    <property type="entry name" value="ABC2_TM"/>
</dbReference>
<reference evidence="7 8" key="1">
    <citation type="submission" date="2024-06" db="EMBL/GenBank/DDBJ databases">
        <title>The Natural Products Discovery Center: Release of the First 8490 Sequenced Strains for Exploring Actinobacteria Biosynthetic Diversity.</title>
        <authorList>
            <person name="Kalkreuter E."/>
            <person name="Kautsar S.A."/>
            <person name="Yang D."/>
            <person name="Bader C.D."/>
            <person name="Teijaro C.N."/>
            <person name="Fluegel L."/>
            <person name="Davis C.M."/>
            <person name="Simpson J.R."/>
            <person name="Lauterbach L."/>
            <person name="Steele A.D."/>
            <person name="Gui C."/>
            <person name="Meng S."/>
            <person name="Li G."/>
            <person name="Viehrig K."/>
            <person name="Ye F."/>
            <person name="Su P."/>
            <person name="Kiefer A.F."/>
            <person name="Nichols A."/>
            <person name="Cepeda A.J."/>
            <person name="Yan W."/>
            <person name="Fan B."/>
            <person name="Jiang Y."/>
            <person name="Adhikari A."/>
            <person name="Zheng C.-J."/>
            <person name="Schuster L."/>
            <person name="Cowan T.M."/>
            <person name="Smanski M.J."/>
            <person name="Chevrette M.G."/>
            <person name="De Carvalho L.P.S."/>
            <person name="Shen B."/>
        </authorList>
    </citation>
    <scope>NUCLEOTIDE SEQUENCE [LARGE SCALE GENOMIC DNA]</scope>
    <source>
        <strain evidence="7 8">NPDC038104</strain>
    </source>
</reference>
<keyword evidence="2 5" id="KW-0812">Transmembrane</keyword>
<accession>A0ABV2YNL4</accession>
<dbReference type="EMBL" id="JBEZUR010000053">
    <property type="protein sequence ID" value="MEU3557294.1"/>
    <property type="molecule type" value="Genomic_DNA"/>
</dbReference>
<keyword evidence="3 5" id="KW-1133">Transmembrane helix</keyword>
<feature type="domain" description="ABC-2 type transporter transmembrane" evidence="6">
    <location>
        <begin position="23"/>
        <end position="238"/>
    </location>
</feature>
<sequence length="264" mass="28086">MDRRRRPPGGHEQNAARAGTSLSELAADADVSYTLLEPGRPSGMTLYFTTFVFTFLFYFSSVLLGAGLATSVVEEKQNRIVEIVASSIKVRDLLIGKTLGATLMALAQIALLAGVAVVALLATGRDQLLQQIGGGLGWYLVFYTVGVAVLACVFAAAGAVSTRHEDIASATTPVSTLLMVMMFGSLLASGTVKTVLSFLPLGSVMVMPSRLVSDDAAWWEAGVALLISLAAAVVVIRLAERIYRRALMQTSGKLTFRRALRLTD</sequence>
<name>A0ABV2YNL4_9ACTN</name>
<evidence type="ECO:0000256" key="5">
    <source>
        <dbReference type="SAM" id="Phobius"/>
    </source>
</evidence>
<feature type="transmembrane region" description="Helical" evidence="5">
    <location>
        <begin position="174"/>
        <end position="196"/>
    </location>
</feature>
<feature type="transmembrane region" description="Helical" evidence="5">
    <location>
        <begin position="140"/>
        <end position="162"/>
    </location>
</feature>
<evidence type="ECO:0000313" key="8">
    <source>
        <dbReference type="Proteomes" id="UP001550850"/>
    </source>
</evidence>
<protein>
    <submittedName>
        <fullName evidence="7">ABC transporter permease</fullName>
    </submittedName>
</protein>
<dbReference type="Pfam" id="PF12698">
    <property type="entry name" value="ABC2_membrane_3"/>
    <property type="match status" value="1"/>
</dbReference>
<evidence type="ECO:0000259" key="6">
    <source>
        <dbReference type="Pfam" id="PF12698"/>
    </source>
</evidence>
<dbReference type="RefSeq" id="WP_108952088.1">
    <property type="nucleotide sequence ID" value="NZ_BEVZ01000002.1"/>
</dbReference>
<evidence type="ECO:0000256" key="2">
    <source>
        <dbReference type="ARBA" id="ARBA00022692"/>
    </source>
</evidence>
<keyword evidence="8" id="KW-1185">Reference proteome</keyword>
<organism evidence="7 8">
    <name type="scientific">Streptomyces fragilis</name>
    <dbReference type="NCBI Taxonomy" id="67301"/>
    <lineage>
        <taxon>Bacteria</taxon>
        <taxon>Bacillati</taxon>
        <taxon>Actinomycetota</taxon>
        <taxon>Actinomycetes</taxon>
        <taxon>Kitasatosporales</taxon>
        <taxon>Streptomycetaceae</taxon>
        <taxon>Streptomyces</taxon>
    </lineage>
</organism>
<feature type="transmembrane region" description="Helical" evidence="5">
    <location>
        <begin position="216"/>
        <end position="239"/>
    </location>
</feature>
<feature type="transmembrane region" description="Helical" evidence="5">
    <location>
        <begin position="94"/>
        <end position="120"/>
    </location>
</feature>
<evidence type="ECO:0000256" key="3">
    <source>
        <dbReference type="ARBA" id="ARBA00022989"/>
    </source>
</evidence>
<keyword evidence="4 5" id="KW-0472">Membrane</keyword>
<evidence type="ECO:0000256" key="4">
    <source>
        <dbReference type="ARBA" id="ARBA00023136"/>
    </source>
</evidence>
<evidence type="ECO:0000256" key="1">
    <source>
        <dbReference type="ARBA" id="ARBA00004141"/>
    </source>
</evidence>
<proteinExistence type="predicted"/>
<evidence type="ECO:0000313" key="7">
    <source>
        <dbReference type="EMBL" id="MEU3557294.1"/>
    </source>
</evidence>